<dbReference type="Proteomes" id="UP000037891">
    <property type="component" value="Unassembled WGS sequence"/>
</dbReference>
<dbReference type="PATRIC" id="fig|81035.3.peg.4837"/>
<reference evidence="1 2" key="2">
    <citation type="submission" date="2015-10" db="EMBL/GenBank/DDBJ databases">
        <title>Comparative genomics and high-throughput reverse genetic screens identify a new phytobacterial MAMP and an Arabidopsis receptor required for immune elicitation.</title>
        <authorList>
            <person name="Mott G.A."/>
            <person name="Thakur S."/>
            <person name="Wang P.W."/>
            <person name="Desveaux D."/>
            <person name="Guttman D.S."/>
        </authorList>
    </citation>
    <scope>NUCLEOTIDE SEQUENCE [LARGE SCALE GENOMIC DNA]</scope>
    <source>
        <strain evidence="1 2">0788_9</strain>
    </source>
</reference>
<name>A0A0N0GFT8_PSESX</name>
<reference evidence="1 2" key="1">
    <citation type="submission" date="2015-07" db="EMBL/GenBank/DDBJ databases">
        <authorList>
            <person name="Noorani M."/>
        </authorList>
    </citation>
    <scope>NUCLEOTIDE SEQUENCE [LARGE SCALE GENOMIC DNA]</scope>
    <source>
        <strain evidence="1 2">0788_9</strain>
    </source>
</reference>
<evidence type="ECO:0000313" key="2">
    <source>
        <dbReference type="Proteomes" id="UP000037891"/>
    </source>
</evidence>
<evidence type="ECO:0000313" key="1">
    <source>
        <dbReference type="EMBL" id="KPC32510.1"/>
    </source>
</evidence>
<accession>A0A0N0GFT8</accession>
<sequence>MFFRLHGLPRLLTIPSTAGQDIHLSGHFITTCTLHALQSPVRHV</sequence>
<dbReference type="EMBL" id="LGLN01000035">
    <property type="protein sequence ID" value="KPC32510.1"/>
    <property type="molecule type" value="Genomic_DNA"/>
</dbReference>
<gene>
    <name evidence="1" type="ORF">ABJ99_4533</name>
</gene>
<proteinExistence type="predicted"/>
<comment type="caution">
    <text evidence="1">The sequence shown here is derived from an EMBL/GenBank/DDBJ whole genome shotgun (WGS) entry which is preliminary data.</text>
</comment>
<protein>
    <submittedName>
        <fullName evidence="1">Uncharacterized protein</fullName>
    </submittedName>
</protein>
<dbReference type="AlphaFoldDB" id="A0A0N0GFT8"/>
<organism evidence="1 2">
    <name type="scientific">Pseudomonas syringae pv. cilantro</name>
    <dbReference type="NCBI Taxonomy" id="81035"/>
    <lineage>
        <taxon>Bacteria</taxon>
        <taxon>Pseudomonadati</taxon>
        <taxon>Pseudomonadota</taxon>
        <taxon>Gammaproteobacteria</taxon>
        <taxon>Pseudomonadales</taxon>
        <taxon>Pseudomonadaceae</taxon>
        <taxon>Pseudomonas</taxon>
        <taxon>Pseudomonas syringae</taxon>
    </lineage>
</organism>